<evidence type="ECO:0000313" key="3">
    <source>
        <dbReference type="Proteomes" id="UP000195953"/>
    </source>
</evidence>
<organism evidence="2 3">
    <name type="scientific">Xanthomonas fragariae</name>
    <dbReference type="NCBI Taxonomy" id="48664"/>
    <lineage>
        <taxon>Bacteria</taxon>
        <taxon>Pseudomonadati</taxon>
        <taxon>Pseudomonadota</taxon>
        <taxon>Gammaproteobacteria</taxon>
        <taxon>Lysobacterales</taxon>
        <taxon>Lysobacteraceae</taxon>
        <taxon>Xanthomonas</taxon>
    </lineage>
</organism>
<gene>
    <name evidence="2" type="ORF">PD5205_01104</name>
</gene>
<proteinExistence type="predicted"/>
<feature type="region of interest" description="Disordered" evidence="1">
    <location>
        <begin position="1"/>
        <end position="25"/>
    </location>
</feature>
<reference evidence="2 3" key="1">
    <citation type="submission" date="2017-05" db="EMBL/GenBank/DDBJ databases">
        <authorList>
            <person name="Song R."/>
            <person name="Chenine A.L."/>
            <person name="Ruprecht R.M."/>
        </authorList>
    </citation>
    <scope>NUCLEOTIDE SEQUENCE [LARGE SCALE GENOMIC DNA]</scope>
    <source>
        <strain evidence="2">PD5205</strain>
    </source>
</reference>
<evidence type="ECO:0000256" key="1">
    <source>
        <dbReference type="SAM" id="MobiDB-lite"/>
    </source>
</evidence>
<dbReference type="Proteomes" id="UP000195953">
    <property type="component" value="Chromosome 1"/>
</dbReference>
<feature type="compositionally biased region" description="Polar residues" evidence="1">
    <location>
        <begin position="12"/>
        <end position="25"/>
    </location>
</feature>
<evidence type="ECO:0000313" key="2">
    <source>
        <dbReference type="EMBL" id="SMR02418.1"/>
    </source>
</evidence>
<protein>
    <submittedName>
        <fullName evidence="2">Uncharacterized protein</fullName>
    </submittedName>
</protein>
<dbReference type="AlphaFoldDB" id="A0A1Y6HG21"/>
<name>A0A1Y6HG21_9XANT</name>
<sequence length="68" mass="7282">MSENCQKPAFSVANTGSSGTPVQTSRPCGRWVVGVFQGRLDNAAPGGQVTHSAELPFLFKDFRPANCR</sequence>
<accession>A0A1Y6HG21</accession>
<dbReference type="EMBL" id="LT853885">
    <property type="protein sequence ID" value="SMR02418.1"/>
    <property type="molecule type" value="Genomic_DNA"/>
</dbReference>